<name>A0A1V9FEY3_9BACT</name>
<dbReference type="Proteomes" id="UP000192796">
    <property type="component" value="Unassembled WGS sequence"/>
</dbReference>
<gene>
    <name evidence="9" type="ORF">A3860_10040</name>
</gene>
<feature type="signal peptide" evidence="4">
    <location>
        <begin position="1"/>
        <end position="24"/>
    </location>
</feature>
<feature type="chain" id="PRO_5010748086" description="alpha-L-rhamnosidase" evidence="4">
    <location>
        <begin position="25"/>
        <end position="1166"/>
    </location>
</feature>
<dbReference type="Pfam" id="PF17389">
    <property type="entry name" value="Bac_rhamnosid6H"/>
    <property type="match status" value="1"/>
</dbReference>
<dbReference type="InterPro" id="IPR012341">
    <property type="entry name" value="6hp_glycosidase-like_sf"/>
</dbReference>
<dbReference type="Pfam" id="PF05592">
    <property type="entry name" value="Bac_rhamnosid"/>
    <property type="match status" value="1"/>
</dbReference>
<evidence type="ECO:0000313" key="10">
    <source>
        <dbReference type="Proteomes" id="UP000192796"/>
    </source>
</evidence>
<sequence>MLRSCIVYLLLLFSATLLPGLLQAQDVRIVNLKTEYTTTPLGIDIEKPRFSWQMQAEKGGCSQTAWQIIITDERRQIVWNSGKNNSDISLNIKYTGARLQPRTRYNWKLIVWDQLKKKHTAASWFETGLMNSRKGGGLSAWSGARWIGGGDKNMVLYAQYLPVFNLNFTLQLDEASQTTRAGFVYGANDNRLMDPNKNLYKLENKKDSSYILVELDIAVLSNNDAAKLLLYRVGYDHSDKKELPFKTFSIPLSLINDKNKYGKHTVYLSSVLGDTQIYIDGQSKENGIGNINLNPLGKGGDFIAFPVLANIGFSVPKGQAAYFSNVEIRNYRSPGNVLVSIADTPIAAINSDAFVIADPTRNSMPMLRTTFSPSTTPIAKARLYVTARGIYEIYLNGKRIGNDYFNPGLTQYNKTHLYQTYDVTDYLLPGKNAIGAILGEGWWSGGATYMGDFWNFFGDRQSLLAKLVITYANGKEDSMVTDPAIWKYFNDGPILYSSFFQGEVYDASKETLTAGWSTAAYVDNKWQNAVETGLEDHISKDEKNKAVNMPMVDDYSGLVLTGQFGEPVKEIKELAAVSVKEVHPGVFVYDMGQNMAGVPKISLQGMEPGKRITLRFAEVLYPDLPGYKENAGMIMLENIRAAMAQDIYITKGGNEMINPSFTTHGYRYIEITGISAPLPVEAVKGAVLSSVQELTSAYTTSNITVNKLWENITWSMYANFMSIPTDCPQRNERLGWSGDISVFSRTATYLAAVPQFFRRHMRAMRDVQREDGRFSDVAPLGGGFGGVLWGSAGITVAWESYQQFNDKEMLVEHYDAMKAYMTFLVRSIDPVTNVLDDRISKEWWALGDWLSPEYDRSEKTLLWESYFIYDLEIMSRIAGVLNKKEDAAWFMKKGADRKIFFNKTYVDPATGKTAFRGRTIDTQTSYVLPLAFNIFDEKNKPAIVKSFVAGIARENKADDGTVCPPNSLMTGFIGTAWINKALSDNGSEKIAYELLQQTTYPSWLYPVEQGATTIWERLNSYTHSAGFGGNNRMNSFNHYSFGAVGAWMYNYSLGIERDEAFPGFKHFVLRPQPDPTGKMTWAKGHYNSLYGRIESGWEIKGKSCYYHFSVPANTTATLYLKAGSIQNISAGVNPVLSLRGVKLVRSNGGKYVFTLQSGDYDIQVSL</sequence>
<dbReference type="Pfam" id="PF08531">
    <property type="entry name" value="Bac_rhamnosid_N"/>
    <property type="match status" value="1"/>
</dbReference>
<feature type="domain" description="Alpha-L-rhamnosidase concanavalin-like" evidence="5">
    <location>
        <begin position="581"/>
        <end position="688"/>
    </location>
</feature>
<evidence type="ECO:0000259" key="5">
    <source>
        <dbReference type="Pfam" id="PF05592"/>
    </source>
</evidence>
<dbReference type="EMBL" id="LVYD01000124">
    <property type="protein sequence ID" value="OQP56910.1"/>
    <property type="molecule type" value="Genomic_DNA"/>
</dbReference>
<dbReference type="PANTHER" id="PTHR33307">
    <property type="entry name" value="ALPHA-RHAMNOSIDASE (EUROFUNG)"/>
    <property type="match status" value="1"/>
</dbReference>
<dbReference type="EC" id="3.2.1.40" evidence="2"/>
<dbReference type="OrthoDB" id="9815108at2"/>
<evidence type="ECO:0000256" key="4">
    <source>
        <dbReference type="SAM" id="SignalP"/>
    </source>
</evidence>
<evidence type="ECO:0000259" key="6">
    <source>
        <dbReference type="Pfam" id="PF08531"/>
    </source>
</evidence>
<protein>
    <recommendedName>
        <fullName evidence="2">alpha-L-rhamnosidase</fullName>
        <ecNumber evidence="2">3.2.1.40</ecNumber>
    </recommendedName>
</protein>
<dbReference type="AlphaFoldDB" id="A0A1V9FEY3"/>
<dbReference type="Gene3D" id="2.60.120.260">
    <property type="entry name" value="Galactose-binding domain-like"/>
    <property type="match status" value="2"/>
</dbReference>
<dbReference type="Pfam" id="PF25788">
    <property type="entry name" value="Ig_Rha78A_N"/>
    <property type="match status" value="1"/>
</dbReference>
<dbReference type="PIRSF" id="PIRSF010631">
    <property type="entry name" value="A-rhamnsds"/>
    <property type="match status" value="1"/>
</dbReference>
<dbReference type="InterPro" id="IPR013783">
    <property type="entry name" value="Ig-like_fold"/>
</dbReference>
<dbReference type="Gene3D" id="2.60.420.10">
    <property type="entry name" value="Maltose phosphorylase, domain 3"/>
    <property type="match status" value="1"/>
</dbReference>
<dbReference type="InterPro" id="IPR016007">
    <property type="entry name" value="Alpha_rhamnosid"/>
</dbReference>
<comment type="caution">
    <text evidence="9">The sequence shown here is derived from an EMBL/GenBank/DDBJ whole genome shotgun (WGS) entry which is preliminary data.</text>
</comment>
<dbReference type="InterPro" id="IPR008928">
    <property type="entry name" value="6-hairpin_glycosidase_sf"/>
</dbReference>
<dbReference type="GO" id="GO:0005975">
    <property type="term" value="P:carbohydrate metabolic process"/>
    <property type="evidence" value="ECO:0007669"/>
    <property type="project" value="InterPro"/>
</dbReference>
<evidence type="ECO:0000256" key="2">
    <source>
        <dbReference type="ARBA" id="ARBA00012652"/>
    </source>
</evidence>
<dbReference type="InterPro" id="IPR035398">
    <property type="entry name" value="Bac_rhamnosid_C"/>
</dbReference>
<reference evidence="9 10" key="1">
    <citation type="submission" date="2016-03" db="EMBL/GenBank/DDBJ databases">
        <title>Niastella vici sp. nov., isolated from farmland soil.</title>
        <authorList>
            <person name="Chen L."/>
            <person name="Wang D."/>
            <person name="Yang S."/>
            <person name="Wang G."/>
        </authorList>
    </citation>
    <scope>NUCLEOTIDE SEQUENCE [LARGE SCALE GENOMIC DNA]</scope>
    <source>
        <strain evidence="9 10">DJ57</strain>
    </source>
</reference>
<keyword evidence="3" id="KW-0378">Hydrolase</keyword>
<organism evidence="9 10">
    <name type="scientific">Niastella vici</name>
    <dbReference type="NCBI Taxonomy" id="1703345"/>
    <lineage>
        <taxon>Bacteria</taxon>
        <taxon>Pseudomonadati</taxon>
        <taxon>Bacteroidota</taxon>
        <taxon>Chitinophagia</taxon>
        <taxon>Chitinophagales</taxon>
        <taxon>Chitinophagaceae</taxon>
        <taxon>Niastella</taxon>
    </lineage>
</organism>
<keyword evidence="10" id="KW-1185">Reference proteome</keyword>
<dbReference type="Pfam" id="PF17390">
    <property type="entry name" value="Bac_rhamnosid_C"/>
    <property type="match status" value="1"/>
</dbReference>
<dbReference type="STRING" id="1703345.A3860_10040"/>
<dbReference type="SUPFAM" id="SSF48208">
    <property type="entry name" value="Six-hairpin glycosidases"/>
    <property type="match status" value="1"/>
</dbReference>
<feature type="domain" description="Alpha-L-rhamnosidase C-terminal" evidence="8">
    <location>
        <begin position="1054"/>
        <end position="1123"/>
    </location>
</feature>
<dbReference type="GO" id="GO:0030596">
    <property type="term" value="F:alpha-L-rhamnosidase activity"/>
    <property type="evidence" value="ECO:0007669"/>
    <property type="project" value="UniProtKB-EC"/>
</dbReference>
<dbReference type="RefSeq" id="WP_081155873.1">
    <property type="nucleotide sequence ID" value="NZ_LVYD01000124.1"/>
</dbReference>
<dbReference type="Gene3D" id="2.60.40.10">
    <property type="entry name" value="Immunoglobulins"/>
    <property type="match status" value="1"/>
</dbReference>
<keyword evidence="4" id="KW-0732">Signal</keyword>
<feature type="domain" description="Bacterial alpha-L-rhamnosidase N-terminal" evidence="6">
    <location>
        <begin position="378"/>
        <end position="547"/>
    </location>
</feature>
<evidence type="ECO:0000256" key="1">
    <source>
        <dbReference type="ARBA" id="ARBA00001445"/>
    </source>
</evidence>
<dbReference type="PANTHER" id="PTHR33307:SF6">
    <property type="entry name" value="ALPHA-RHAMNOSIDASE (EUROFUNG)-RELATED"/>
    <property type="match status" value="1"/>
</dbReference>
<dbReference type="InterPro" id="IPR035396">
    <property type="entry name" value="Bac_rhamnosid6H"/>
</dbReference>
<accession>A0A1V9FEY3</accession>
<feature type="domain" description="Alpha-L-rhamnosidase six-hairpin glycosidase" evidence="7">
    <location>
        <begin position="695"/>
        <end position="1051"/>
    </location>
</feature>
<dbReference type="Gene3D" id="1.50.10.10">
    <property type="match status" value="1"/>
</dbReference>
<evidence type="ECO:0000259" key="7">
    <source>
        <dbReference type="Pfam" id="PF17389"/>
    </source>
</evidence>
<evidence type="ECO:0000313" key="9">
    <source>
        <dbReference type="EMBL" id="OQP56910.1"/>
    </source>
</evidence>
<proteinExistence type="predicted"/>
<evidence type="ECO:0000259" key="8">
    <source>
        <dbReference type="Pfam" id="PF17390"/>
    </source>
</evidence>
<dbReference type="InterPro" id="IPR013737">
    <property type="entry name" value="Bac_rhamnosid_N"/>
</dbReference>
<evidence type="ECO:0000256" key="3">
    <source>
        <dbReference type="ARBA" id="ARBA00022801"/>
    </source>
</evidence>
<dbReference type="InterPro" id="IPR008902">
    <property type="entry name" value="Rhamnosid_concanavalin"/>
</dbReference>
<comment type="catalytic activity">
    <reaction evidence="1">
        <text>Hydrolysis of terminal non-reducing alpha-L-rhamnose residues in alpha-L-rhamnosides.</text>
        <dbReference type="EC" id="3.2.1.40"/>
    </reaction>
</comment>